<organism evidence="2 3">
    <name type="scientific">Lactiplantibacillus plantarum</name>
    <name type="common">Lactobacillus plantarum</name>
    <dbReference type="NCBI Taxonomy" id="1590"/>
    <lineage>
        <taxon>Bacteria</taxon>
        <taxon>Bacillati</taxon>
        <taxon>Bacillota</taxon>
        <taxon>Bacilli</taxon>
        <taxon>Lactobacillales</taxon>
        <taxon>Lactobacillaceae</taxon>
        <taxon>Lactiplantibacillus</taxon>
    </lineage>
</organism>
<dbReference type="Gene3D" id="2.40.50.90">
    <property type="match status" value="1"/>
</dbReference>
<sequence length="81" mass="9195">MGKKVSLQYDANADEHLPYVYLNHELIQTKLLEQGDVILKGANTTEKHYQEMRSAQEAAEKDTKGVWSYAGFVNENGYSDN</sequence>
<dbReference type="SUPFAM" id="SSF50199">
    <property type="entry name" value="Staphylococcal nuclease"/>
    <property type="match status" value="1"/>
</dbReference>
<dbReference type="AlphaFoldDB" id="A0A165RW40"/>
<reference evidence="2 3" key="1">
    <citation type="submission" date="2016-03" db="EMBL/GenBank/DDBJ databases">
        <title>Comparative genomics of 54 Lactobacillus plantarum strains reveals genomic uncoupling from niche constraints.</title>
        <authorList>
            <person name="Martino M.E."/>
        </authorList>
    </citation>
    <scope>NUCLEOTIDE SEQUENCE [LARGE SCALE GENOMIC DNA]</scope>
    <source>
        <strain evidence="2 3">19.1</strain>
    </source>
</reference>
<comment type="caution">
    <text evidence="2">The sequence shown here is derived from an EMBL/GenBank/DDBJ whole genome shotgun (WGS) entry which is preliminary data.</text>
</comment>
<dbReference type="Pfam" id="PF00565">
    <property type="entry name" value="SNase"/>
    <property type="match status" value="1"/>
</dbReference>
<name>A0A165RW40_LACPN</name>
<dbReference type="InterPro" id="IPR035437">
    <property type="entry name" value="SNase_OB-fold_sf"/>
</dbReference>
<accession>A0A165RW40</accession>
<protein>
    <recommendedName>
        <fullName evidence="1">TNase-like domain-containing protein</fullName>
    </recommendedName>
</protein>
<dbReference type="PATRIC" id="fig|1590.201.peg.1012"/>
<dbReference type="EMBL" id="LUXM01000024">
    <property type="protein sequence ID" value="KZU95953.1"/>
    <property type="molecule type" value="Genomic_DNA"/>
</dbReference>
<evidence type="ECO:0000259" key="1">
    <source>
        <dbReference type="Pfam" id="PF00565"/>
    </source>
</evidence>
<feature type="domain" description="TNase-like" evidence="1">
    <location>
        <begin position="14"/>
        <end position="68"/>
    </location>
</feature>
<evidence type="ECO:0000313" key="2">
    <source>
        <dbReference type="EMBL" id="KZU95953.1"/>
    </source>
</evidence>
<dbReference type="Proteomes" id="UP000076882">
    <property type="component" value="Unassembled WGS sequence"/>
</dbReference>
<dbReference type="InterPro" id="IPR016071">
    <property type="entry name" value="Staphylococal_nuclease_OB-fold"/>
</dbReference>
<gene>
    <name evidence="2" type="ORF">Lp19_1232</name>
</gene>
<proteinExistence type="predicted"/>
<evidence type="ECO:0000313" key="3">
    <source>
        <dbReference type="Proteomes" id="UP000076882"/>
    </source>
</evidence>